<accession>A0A179FHC8</accession>
<feature type="transmembrane region" description="Helical" evidence="6">
    <location>
        <begin position="49"/>
        <end position="70"/>
    </location>
</feature>
<feature type="domain" description="Amino acid permease/ SLC12A" evidence="7">
    <location>
        <begin position="48"/>
        <end position="512"/>
    </location>
</feature>
<feature type="transmembrane region" description="Helical" evidence="6">
    <location>
        <begin position="76"/>
        <end position="97"/>
    </location>
</feature>
<keyword evidence="9" id="KW-1185">Reference proteome</keyword>
<dbReference type="KEGG" id="pchm:VFPPC_06108"/>
<gene>
    <name evidence="8" type="ORF">VFPPC_06108</name>
</gene>
<name>A0A179FHC8_METCM</name>
<feature type="transmembrane region" description="Helical" evidence="6">
    <location>
        <begin position="190"/>
        <end position="210"/>
    </location>
</feature>
<dbReference type="EMBL" id="LSBJ02000005">
    <property type="protein sequence ID" value="OAQ64922.1"/>
    <property type="molecule type" value="Genomic_DNA"/>
</dbReference>
<dbReference type="Gene3D" id="1.20.1740.10">
    <property type="entry name" value="Amino acid/polyamine transporter I"/>
    <property type="match status" value="1"/>
</dbReference>
<comment type="subcellular location">
    <subcellularLocation>
        <location evidence="1">Membrane</location>
        <topology evidence="1">Multi-pass membrane protein</topology>
    </subcellularLocation>
</comment>
<dbReference type="PANTHER" id="PTHR43341">
    <property type="entry name" value="AMINO ACID PERMEASE"/>
    <property type="match status" value="1"/>
</dbReference>
<feature type="transmembrane region" description="Helical" evidence="6">
    <location>
        <begin position="488"/>
        <end position="506"/>
    </location>
</feature>
<dbReference type="GeneID" id="28849195"/>
<dbReference type="Proteomes" id="UP000078397">
    <property type="component" value="Unassembled WGS sequence"/>
</dbReference>
<evidence type="ECO:0000256" key="2">
    <source>
        <dbReference type="ARBA" id="ARBA00022448"/>
    </source>
</evidence>
<keyword evidence="2" id="KW-0813">Transport</keyword>
<dbReference type="AlphaFoldDB" id="A0A179FHC8"/>
<evidence type="ECO:0000256" key="1">
    <source>
        <dbReference type="ARBA" id="ARBA00004141"/>
    </source>
</evidence>
<keyword evidence="5 6" id="KW-0472">Membrane</keyword>
<keyword evidence="4 6" id="KW-1133">Transmembrane helix</keyword>
<evidence type="ECO:0000313" key="9">
    <source>
        <dbReference type="Proteomes" id="UP000078397"/>
    </source>
</evidence>
<dbReference type="GO" id="GO:0015171">
    <property type="term" value="F:amino acid transmembrane transporter activity"/>
    <property type="evidence" value="ECO:0007669"/>
    <property type="project" value="TreeGrafter"/>
</dbReference>
<feature type="transmembrane region" description="Helical" evidence="6">
    <location>
        <begin position="379"/>
        <end position="396"/>
    </location>
</feature>
<evidence type="ECO:0000313" key="8">
    <source>
        <dbReference type="EMBL" id="OAQ64922.1"/>
    </source>
</evidence>
<dbReference type="InterPro" id="IPR050524">
    <property type="entry name" value="APC_YAT"/>
</dbReference>
<evidence type="ECO:0000256" key="3">
    <source>
        <dbReference type="ARBA" id="ARBA00022692"/>
    </source>
</evidence>
<feature type="transmembrane region" description="Helical" evidence="6">
    <location>
        <begin position="159"/>
        <end position="178"/>
    </location>
</feature>
<dbReference type="RefSeq" id="XP_018142236.1">
    <property type="nucleotide sequence ID" value="XM_018285201.1"/>
</dbReference>
<dbReference type="PIRSF" id="PIRSF006060">
    <property type="entry name" value="AA_transporter"/>
    <property type="match status" value="1"/>
</dbReference>
<feature type="transmembrane region" description="Helical" evidence="6">
    <location>
        <begin position="334"/>
        <end position="353"/>
    </location>
</feature>
<dbReference type="GO" id="GO:0016020">
    <property type="term" value="C:membrane"/>
    <property type="evidence" value="ECO:0007669"/>
    <property type="project" value="UniProtKB-SubCell"/>
</dbReference>
<comment type="caution">
    <text evidence="8">The sequence shown here is derived from an EMBL/GenBank/DDBJ whole genome shotgun (WGS) entry which is preliminary data.</text>
</comment>
<feature type="transmembrane region" description="Helical" evidence="6">
    <location>
        <begin position="281"/>
        <end position="299"/>
    </location>
</feature>
<feature type="transmembrane region" description="Helical" evidence="6">
    <location>
        <begin position="455"/>
        <end position="476"/>
    </location>
</feature>
<evidence type="ECO:0000256" key="4">
    <source>
        <dbReference type="ARBA" id="ARBA00022989"/>
    </source>
</evidence>
<protein>
    <submittedName>
        <fullName evidence="8">Proline permease PrnB</fullName>
    </submittedName>
</protein>
<feature type="transmembrane region" description="Helical" evidence="6">
    <location>
        <begin position="130"/>
        <end position="153"/>
    </location>
</feature>
<dbReference type="FunFam" id="1.20.1740.10:FF:000001">
    <property type="entry name" value="Amino acid permease"/>
    <property type="match status" value="1"/>
</dbReference>
<dbReference type="InterPro" id="IPR004841">
    <property type="entry name" value="AA-permease/SLC12A_dom"/>
</dbReference>
<keyword evidence="3 6" id="KW-0812">Transmembrane</keyword>
<evidence type="ECO:0000256" key="6">
    <source>
        <dbReference type="SAM" id="Phobius"/>
    </source>
</evidence>
<sequence>MFSGSEKSHELDKSLANEAGMSDHISHVGDYEAHGAGHGDRAHLKSRHLMMIALGGCIGTAFLVGTGRTLARGGPALTFAAFVVICSFVWVFSTLLFEMAAYIPLRGASTDHFTTRFLSKSFGFAMGWNYWYAYAILVPFEVTVAALVIQYWNPPVHDAVFITILLVIIIGLNFMPVASSGEAEFAFSTLKLALLVGLIILSIILAAGGGPSGERIGFRYWHDPGAANEWILKGSKGVFISLLGAIVNAVLPLSFAAEMVATCGGETKNPRKTIPAAAKAFIVRLSFFYVLSVLAVTLTCPSNAPELTSGGAGAGASPFVVGIKTAGIKVLDHIVNGVILISAWSAGNIYMYLASRSIYSLAIAGNAPKIFAKTNRWGVPYWSVTSCAVISLLAYLNVSSSAGVVFNWLVNMINMAAFFSWITVSFAYLRFRKALDVQGIDRSTLPYVSVCGKPGAWACMIFFTIIGLLNGFYVFFPSEWSTSDFMTAYVGTLLFVVLYFGHRFTYGRKDKWLIPSESVDLATGTEEISDALVHEASKPSVFAKMKERVHRRS</sequence>
<dbReference type="PANTHER" id="PTHR43341:SF36">
    <property type="entry name" value="PROLINE-SPECIFIC PERMEASE"/>
    <property type="match status" value="1"/>
</dbReference>
<dbReference type="OrthoDB" id="3900342at2759"/>
<organism evidence="8 9">
    <name type="scientific">Pochonia chlamydosporia 170</name>
    <dbReference type="NCBI Taxonomy" id="1380566"/>
    <lineage>
        <taxon>Eukaryota</taxon>
        <taxon>Fungi</taxon>
        <taxon>Dikarya</taxon>
        <taxon>Ascomycota</taxon>
        <taxon>Pezizomycotina</taxon>
        <taxon>Sordariomycetes</taxon>
        <taxon>Hypocreomycetidae</taxon>
        <taxon>Hypocreales</taxon>
        <taxon>Clavicipitaceae</taxon>
        <taxon>Pochonia</taxon>
    </lineage>
</organism>
<feature type="transmembrane region" description="Helical" evidence="6">
    <location>
        <begin position="408"/>
        <end position="429"/>
    </location>
</feature>
<evidence type="ECO:0000256" key="5">
    <source>
        <dbReference type="ARBA" id="ARBA00023136"/>
    </source>
</evidence>
<evidence type="ECO:0000259" key="7">
    <source>
        <dbReference type="Pfam" id="PF00324"/>
    </source>
</evidence>
<dbReference type="Pfam" id="PF00324">
    <property type="entry name" value="AA_permease"/>
    <property type="match status" value="1"/>
</dbReference>
<proteinExistence type="predicted"/>
<reference evidence="8 9" key="1">
    <citation type="journal article" date="2016" name="PLoS Pathog.">
        <title>Biosynthesis of antibiotic leucinostatins in bio-control fungus Purpureocillium lilacinum and their inhibition on phytophthora revealed by genome mining.</title>
        <authorList>
            <person name="Wang G."/>
            <person name="Liu Z."/>
            <person name="Lin R."/>
            <person name="Li E."/>
            <person name="Mao Z."/>
            <person name="Ling J."/>
            <person name="Yang Y."/>
            <person name="Yin W.B."/>
            <person name="Xie B."/>
        </authorList>
    </citation>
    <scope>NUCLEOTIDE SEQUENCE [LARGE SCALE GENOMIC DNA]</scope>
    <source>
        <strain evidence="8">170</strain>
    </source>
</reference>
<feature type="transmembrane region" description="Helical" evidence="6">
    <location>
        <begin position="238"/>
        <end position="260"/>
    </location>
</feature>
<dbReference type="STRING" id="1380566.A0A179FHC8"/>